<keyword evidence="3" id="KW-1185">Reference proteome</keyword>
<gene>
    <name evidence="2" type="ORF">EJ08DRAFT_687970</name>
</gene>
<name>A0A9P4TYX0_9PEZI</name>
<dbReference type="Gene3D" id="3.40.50.720">
    <property type="entry name" value="NAD(P)-binding Rossmann-like Domain"/>
    <property type="match status" value="1"/>
</dbReference>
<dbReference type="SUPFAM" id="SSF51735">
    <property type="entry name" value="NAD(P)-binding Rossmann-fold domains"/>
    <property type="match status" value="1"/>
</dbReference>
<accession>A0A9P4TYX0</accession>
<keyword evidence="1" id="KW-0560">Oxidoreductase</keyword>
<dbReference type="PRINTS" id="PR00081">
    <property type="entry name" value="GDHRDH"/>
</dbReference>
<proteinExistence type="predicted"/>
<evidence type="ECO:0000256" key="1">
    <source>
        <dbReference type="ARBA" id="ARBA00023002"/>
    </source>
</evidence>
<dbReference type="Pfam" id="PF00106">
    <property type="entry name" value="adh_short"/>
    <property type="match status" value="1"/>
</dbReference>
<reference evidence="2" key="1">
    <citation type="journal article" date="2020" name="Stud. Mycol.">
        <title>101 Dothideomycetes genomes: a test case for predicting lifestyles and emergence of pathogens.</title>
        <authorList>
            <person name="Haridas S."/>
            <person name="Albert R."/>
            <person name="Binder M."/>
            <person name="Bloem J."/>
            <person name="Labutti K."/>
            <person name="Salamov A."/>
            <person name="Andreopoulos B."/>
            <person name="Baker S."/>
            <person name="Barry K."/>
            <person name="Bills G."/>
            <person name="Bluhm B."/>
            <person name="Cannon C."/>
            <person name="Castanera R."/>
            <person name="Culley D."/>
            <person name="Daum C."/>
            <person name="Ezra D."/>
            <person name="Gonzalez J."/>
            <person name="Henrissat B."/>
            <person name="Kuo A."/>
            <person name="Liang C."/>
            <person name="Lipzen A."/>
            <person name="Lutzoni F."/>
            <person name="Magnuson J."/>
            <person name="Mondo S."/>
            <person name="Nolan M."/>
            <person name="Ohm R."/>
            <person name="Pangilinan J."/>
            <person name="Park H.-J."/>
            <person name="Ramirez L."/>
            <person name="Alfaro M."/>
            <person name="Sun H."/>
            <person name="Tritt A."/>
            <person name="Yoshinaga Y."/>
            <person name="Zwiers L.-H."/>
            <person name="Turgeon B."/>
            <person name="Goodwin S."/>
            <person name="Spatafora J."/>
            <person name="Crous P."/>
            <person name="Grigoriev I."/>
        </authorList>
    </citation>
    <scope>NUCLEOTIDE SEQUENCE</scope>
    <source>
        <strain evidence="2">CBS 130266</strain>
    </source>
</reference>
<dbReference type="EMBL" id="MU007040">
    <property type="protein sequence ID" value="KAF2430283.1"/>
    <property type="molecule type" value="Genomic_DNA"/>
</dbReference>
<protein>
    <submittedName>
        <fullName evidence="2">NAD(P)-binding protein</fullName>
    </submittedName>
</protein>
<dbReference type="AlphaFoldDB" id="A0A9P4TYX0"/>
<comment type="caution">
    <text evidence="2">The sequence shown here is derived from an EMBL/GenBank/DDBJ whole genome shotgun (WGS) entry which is preliminary data.</text>
</comment>
<sequence>MPSPFDCFGENFVADQKQELPIVPTKETCKNAVFIITGANVGLGYEAAKHFVALNSAKVILAVRSPANGEEAKKNIEAETGVNGIAEVWPLDMGSSESIRTFAKRANELERLDAVVENAGVALHHWSVKDGNEETMMVNVLGTILLGALVMPKLQETGKKFGVLPHLSFVGSGAGFIVPGALEQIDGDVFDWLNDESRADMKNRYPLSKLVELYAVREYASRNPVSSTGVVINYVNPGACKTDLTRNADEETKGQIDALNDAVGRTAEVGSRTLLHGAVGGEETHGKYLSECVPKEDYIPSWITDESGQKIQKAIWESLSGKLNKIVPGVVD</sequence>
<dbReference type="Proteomes" id="UP000800235">
    <property type="component" value="Unassembled WGS sequence"/>
</dbReference>
<dbReference type="InterPro" id="IPR036291">
    <property type="entry name" value="NAD(P)-bd_dom_sf"/>
</dbReference>
<dbReference type="PANTHER" id="PTHR43157">
    <property type="entry name" value="PHOSPHATIDYLINOSITOL-GLYCAN BIOSYNTHESIS CLASS F PROTEIN-RELATED"/>
    <property type="match status" value="1"/>
</dbReference>
<dbReference type="OrthoDB" id="542013at2759"/>
<dbReference type="InterPro" id="IPR002347">
    <property type="entry name" value="SDR_fam"/>
</dbReference>
<dbReference type="GO" id="GO:0016491">
    <property type="term" value="F:oxidoreductase activity"/>
    <property type="evidence" value="ECO:0007669"/>
    <property type="project" value="UniProtKB-KW"/>
</dbReference>
<evidence type="ECO:0000313" key="3">
    <source>
        <dbReference type="Proteomes" id="UP000800235"/>
    </source>
</evidence>
<dbReference type="PANTHER" id="PTHR43157:SF61">
    <property type="entry name" value="DEHYDROGENASE_REDUCTASE FAMILY PROTEIN, PUTATIVE (AFU_ORTHOLOGUE AFUA_3G01250)-RELATED"/>
    <property type="match status" value="1"/>
</dbReference>
<organism evidence="2 3">
    <name type="scientific">Tothia fuscella</name>
    <dbReference type="NCBI Taxonomy" id="1048955"/>
    <lineage>
        <taxon>Eukaryota</taxon>
        <taxon>Fungi</taxon>
        <taxon>Dikarya</taxon>
        <taxon>Ascomycota</taxon>
        <taxon>Pezizomycotina</taxon>
        <taxon>Dothideomycetes</taxon>
        <taxon>Pleosporomycetidae</taxon>
        <taxon>Venturiales</taxon>
        <taxon>Cylindrosympodiaceae</taxon>
        <taxon>Tothia</taxon>
    </lineage>
</organism>
<evidence type="ECO:0000313" key="2">
    <source>
        <dbReference type="EMBL" id="KAF2430283.1"/>
    </source>
</evidence>